<feature type="region of interest" description="Disordered" evidence="1">
    <location>
        <begin position="63"/>
        <end position="138"/>
    </location>
</feature>
<sequence>MTTGSLTVLFEDPFWIGLFEMIDQQGLRACKVTFGAEPTEKEVIEFVDKNWHRLQFSQAIEVSAESERAKVNPKRQLREAKKQMQSQGIGTKSQQALKLQQEQNKTERKQHSKAEREAEKQRQFDLRQAKKKDKHRGH</sequence>
<proteinExistence type="predicted"/>
<feature type="compositionally biased region" description="Polar residues" evidence="1">
    <location>
        <begin position="83"/>
        <end position="103"/>
    </location>
</feature>
<dbReference type="Pfam" id="PF11208">
    <property type="entry name" value="DUF2992"/>
    <property type="match status" value="1"/>
</dbReference>
<evidence type="ECO:0000313" key="3">
    <source>
        <dbReference type="Proteomes" id="UP000184130"/>
    </source>
</evidence>
<gene>
    <name evidence="2" type="ORF">SAMN05216463_11093</name>
</gene>
<dbReference type="InterPro" id="IPR016787">
    <property type="entry name" value="UCP021328"/>
</dbReference>
<organism evidence="2 3">
    <name type="scientific">Xylanibacter ruminicola</name>
    <name type="common">Prevotella ruminicola</name>
    <dbReference type="NCBI Taxonomy" id="839"/>
    <lineage>
        <taxon>Bacteria</taxon>
        <taxon>Pseudomonadati</taxon>
        <taxon>Bacteroidota</taxon>
        <taxon>Bacteroidia</taxon>
        <taxon>Bacteroidales</taxon>
        <taxon>Prevotellaceae</taxon>
        <taxon>Xylanibacter</taxon>
    </lineage>
</organism>
<evidence type="ECO:0000313" key="2">
    <source>
        <dbReference type="EMBL" id="SHK72076.1"/>
    </source>
</evidence>
<evidence type="ECO:0008006" key="4">
    <source>
        <dbReference type="Google" id="ProtNLM"/>
    </source>
</evidence>
<feature type="compositionally biased region" description="Basic residues" evidence="1">
    <location>
        <begin position="129"/>
        <end position="138"/>
    </location>
</feature>
<reference evidence="2 3" key="1">
    <citation type="submission" date="2016-11" db="EMBL/GenBank/DDBJ databases">
        <authorList>
            <person name="Jaros S."/>
            <person name="Januszkiewicz K."/>
            <person name="Wedrychowicz H."/>
        </authorList>
    </citation>
    <scope>NUCLEOTIDE SEQUENCE [LARGE SCALE GENOMIC DNA]</scope>
    <source>
        <strain evidence="2 3">KHT3</strain>
    </source>
</reference>
<name>A0A1M6USN3_XYLRU</name>
<dbReference type="EMBL" id="FRBD01000010">
    <property type="protein sequence ID" value="SHK72076.1"/>
    <property type="molecule type" value="Genomic_DNA"/>
</dbReference>
<feature type="compositionally biased region" description="Basic and acidic residues" evidence="1">
    <location>
        <begin position="104"/>
        <end position="128"/>
    </location>
</feature>
<protein>
    <recommendedName>
        <fullName evidence="4">DUF2992 family protein</fullName>
    </recommendedName>
</protein>
<evidence type="ECO:0000256" key="1">
    <source>
        <dbReference type="SAM" id="MobiDB-lite"/>
    </source>
</evidence>
<accession>A0A1M6USN3</accession>
<dbReference type="AlphaFoldDB" id="A0A1M6USN3"/>
<dbReference type="Proteomes" id="UP000184130">
    <property type="component" value="Unassembled WGS sequence"/>
</dbReference>
<feature type="compositionally biased region" description="Basic and acidic residues" evidence="1">
    <location>
        <begin position="65"/>
        <end position="82"/>
    </location>
</feature>
<dbReference type="OrthoDB" id="4570726at2"/>
<dbReference type="PIRSF" id="PIRSF021328">
    <property type="entry name" value="UCP021328"/>
    <property type="match status" value="1"/>
</dbReference>